<name>A0A5B9W4U1_9BACT</name>
<gene>
    <name evidence="1" type="ORF">OJF2_41450</name>
</gene>
<dbReference type="EMBL" id="CP042997">
    <property type="protein sequence ID" value="QEH35592.1"/>
    <property type="molecule type" value="Genomic_DNA"/>
</dbReference>
<organism evidence="1 2">
    <name type="scientific">Aquisphaera giovannonii</name>
    <dbReference type="NCBI Taxonomy" id="406548"/>
    <lineage>
        <taxon>Bacteria</taxon>
        <taxon>Pseudomonadati</taxon>
        <taxon>Planctomycetota</taxon>
        <taxon>Planctomycetia</taxon>
        <taxon>Isosphaerales</taxon>
        <taxon>Isosphaeraceae</taxon>
        <taxon>Aquisphaera</taxon>
    </lineage>
</organism>
<protein>
    <submittedName>
        <fullName evidence="1">Uncharacterized protein</fullName>
    </submittedName>
</protein>
<sequence length="119" mass="13122">MSLLVNAYVRDPRGEMSFIEPDEPAQELAGFEPYRRSLYGGRAAASLGLRLLPGLVEGDVYAEGEDLARLRFEAEKALLNIDLFEAESGAPAEQLRPRFQNILMAVGRAEQVGGEVVIW</sequence>
<dbReference type="Proteomes" id="UP000324233">
    <property type="component" value="Chromosome"/>
</dbReference>
<keyword evidence="2" id="KW-1185">Reference proteome</keyword>
<dbReference type="RefSeq" id="WP_148595377.1">
    <property type="nucleotide sequence ID" value="NZ_CP042997.1"/>
</dbReference>
<dbReference type="OrthoDB" id="2617571at2"/>
<dbReference type="AlphaFoldDB" id="A0A5B9W4U1"/>
<evidence type="ECO:0000313" key="1">
    <source>
        <dbReference type="EMBL" id="QEH35592.1"/>
    </source>
</evidence>
<proteinExistence type="predicted"/>
<accession>A0A5B9W4U1</accession>
<dbReference type="KEGG" id="agv:OJF2_41450"/>
<reference evidence="1 2" key="1">
    <citation type="submission" date="2019-08" db="EMBL/GenBank/DDBJ databases">
        <title>Deep-cultivation of Planctomycetes and their phenomic and genomic characterization uncovers novel biology.</title>
        <authorList>
            <person name="Wiegand S."/>
            <person name="Jogler M."/>
            <person name="Boedeker C."/>
            <person name="Pinto D."/>
            <person name="Vollmers J."/>
            <person name="Rivas-Marin E."/>
            <person name="Kohn T."/>
            <person name="Peeters S.H."/>
            <person name="Heuer A."/>
            <person name="Rast P."/>
            <person name="Oberbeckmann S."/>
            <person name="Bunk B."/>
            <person name="Jeske O."/>
            <person name="Meyerdierks A."/>
            <person name="Storesund J.E."/>
            <person name="Kallscheuer N."/>
            <person name="Luecker S."/>
            <person name="Lage O.M."/>
            <person name="Pohl T."/>
            <person name="Merkel B.J."/>
            <person name="Hornburger P."/>
            <person name="Mueller R.-W."/>
            <person name="Bruemmer F."/>
            <person name="Labrenz M."/>
            <person name="Spormann A.M."/>
            <person name="Op den Camp H."/>
            <person name="Overmann J."/>
            <person name="Amann R."/>
            <person name="Jetten M.S.M."/>
            <person name="Mascher T."/>
            <person name="Medema M.H."/>
            <person name="Devos D.P."/>
            <person name="Kaster A.-K."/>
            <person name="Ovreas L."/>
            <person name="Rohde M."/>
            <person name="Galperin M.Y."/>
            <person name="Jogler C."/>
        </authorList>
    </citation>
    <scope>NUCLEOTIDE SEQUENCE [LARGE SCALE GENOMIC DNA]</scope>
    <source>
        <strain evidence="1 2">OJF2</strain>
    </source>
</reference>
<evidence type="ECO:0000313" key="2">
    <source>
        <dbReference type="Proteomes" id="UP000324233"/>
    </source>
</evidence>